<evidence type="ECO:0000259" key="7">
    <source>
        <dbReference type="SMART" id="SM00986"/>
    </source>
</evidence>
<dbReference type="InterPro" id="IPR005122">
    <property type="entry name" value="Uracil-DNA_glycosylase-like"/>
</dbReference>
<evidence type="ECO:0000256" key="2">
    <source>
        <dbReference type="ARBA" id="ARBA00022763"/>
    </source>
</evidence>
<dbReference type="SMART" id="SM00987">
    <property type="entry name" value="UreE_C"/>
    <property type="match status" value="1"/>
</dbReference>
<evidence type="ECO:0000313" key="9">
    <source>
        <dbReference type="Proteomes" id="UP000292362"/>
    </source>
</evidence>
<dbReference type="GO" id="GO:0005739">
    <property type="term" value="C:mitochondrion"/>
    <property type="evidence" value="ECO:0007669"/>
    <property type="project" value="UniProtKB-SubCell"/>
</dbReference>
<dbReference type="InterPro" id="IPR002043">
    <property type="entry name" value="UDG_fam1"/>
</dbReference>
<gene>
    <name evidence="5" type="primary">UNG1</name>
    <name evidence="8" type="ORF">CWI37_0046p0050</name>
</gene>
<keyword evidence="3 5" id="KW-0378">Hydrolase</keyword>
<evidence type="ECO:0000256" key="1">
    <source>
        <dbReference type="ARBA" id="ARBA00008184"/>
    </source>
</evidence>
<dbReference type="PANTHER" id="PTHR11264:SF0">
    <property type="entry name" value="URACIL-DNA GLYCOSYLASE"/>
    <property type="match status" value="1"/>
</dbReference>
<dbReference type="GO" id="GO:0005634">
    <property type="term" value="C:nucleus"/>
    <property type="evidence" value="ECO:0007669"/>
    <property type="project" value="UniProtKB-SubCell"/>
</dbReference>
<proteinExistence type="inferred from homology"/>
<comment type="subcellular location">
    <subcellularLocation>
        <location evidence="5">Mitochondrion</location>
    </subcellularLocation>
    <subcellularLocation>
        <location evidence="5">Nucleus</location>
    </subcellularLocation>
</comment>
<keyword evidence="4 5" id="KW-0234">DNA repair</keyword>
<evidence type="ECO:0000313" key="8">
    <source>
        <dbReference type="EMBL" id="TBU05123.1"/>
    </source>
</evidence>
<dbReference type="PROSITE" id="PS00130">
    <property type="entry name" value="U_DNA_GLYCOSYLASE"/>
    <property type="match status" value="1"/>
</dbReference>
<dbReference type="Gene3D" id="3.40.470.10">
    <property type="entry name" value="Uracil-DNA glycosylase-like domain"/>
    <property type="match status" value="1"/>
</dbReference>
<name>A0A4Q9LBD4_9MICR</name>
<comment type="caution">
    <text evidence="8">The sequence shown here is derived from an EMBL/GenBank/DDBJ whole genome shotgun (WGS) entry which is preliminary data.</text>
</comment>
<dbReference type="InterPro" id="IPR036895">
    <property type="entry name" value="Uracil-DNA_glycosylase-like_sf"/>
</dbReference>
<dbReference type="HAMAP" id="MF_00148">
    <property type="entry name" value="UDG"/>
    <property type="match status" value="1"/>
</dbReference>
<comment type="similarity">
    <text evidence="1 5">Belongs to the uracil-DNA glycosylase (UDG) superfamily. UNG family.</text>
</comment>
<dbReference type="CDD" id="cd10027">
    <property type="entry name" value="UDG-F1-like"/>
    <property type="match status" value="1"/>
</dbReference>
<evidence type="ECO:0000256" key="6">
    <source>
        <dbReference type="PROSITE-ProRule" id="PRU10072"/>
    </source>
</evidence>
<dbReference type="Pfam" id="PF03167">
    <property type="entry name" value="UDG"/>
    <property type="match status" value="1"/>
</dbReference>
<reference evidence="8 9" key="1">
    <citation type="submission" date="2017-12" db="EMBL/GenBank/DDBJ databases">
        <authorList>
            <person name="Pombert J.-F."/>
            <person name="Haag K.L."/>
            <person name="Ebert D."/>
        </authorList>
    </citation>
    <scope>NUCLEOTIDE SEQUENCE [LARGE SCALE GENOMIC DNA]</scope>
    <source>
        <strain evidence="8">FI-OER-3-3</strain>
    </source>
</reference>
<dbReference type="GO" id="GO:0004844">
    <property type="term" value="F:uracil DNA N-glycosylase activity"/>
    <property type="evidence" value="ECO:0007669"/>
    <property type="project" value="UniProtKB-UniRule"/>
</dbReference>
<dbReference type="EC" id="3.2.2.27" evidence="5"/>
<organism evidence="8 9">
    <name type="scientific">Hamiltosporidium tvaerminnensis</name>
    <dbReference type="NCBI Taxonomy" id="1176355"/>
    <lineage>
        <taxon>Eukaryota</taxon>
        <taxon>Fungi</taxon>
        <taxon>Fungi incertae sedis</taxon>
        <taxon>Microsporidia</taxon>
        <taxon>Dubosqiidae</taxon>
        <taxon>Hamiltosporidium</taxon>
    </lineage>
</organism>
<feature type="domain" description="Uracil-DNA glycosylase-like" evidence="7">
    <location>
        <begin position="72"/>
        <end position="264"/>
    </location>
</feature>
<protein>
    <recommendedName>
        <fullName evidence="5">Uracil-DNA glycosylase</fullName>
        <shortName evidence="5">UDG</shortName>
        <ecNumber evidence="5">3.2.2.27</ecNumber>
    </recommendedName>
</protein>
<dbReference type="Proteomes" id="UP000292362">
    <property type="component" value="Unassembled WGS sequence"/>
</dbReference>
<dbReference type="SMART" id="SM00986">
    <property type="entry name" value="UDG"/>
    <property type="match status" value="1"/>
</dbReference>
<keyword evidence="5" id="KW-0496">Mitochondrion</keyword>
<dbReference type="AlphaFoldDB" id="A0A4Q9LBD4"/>
<dbReference type="InterPro" id="IPR018085">
    <property type="entry name" value="Ura-DNA_Glyclase_AS"/>
</dbReference>
<accession>A0A4Q9LBD4</accession>
<evidence type="ECO:0000256" key="5">
    <source>
        <dbReference type="HAMAP-Rule" id="MF_03166"/>
    </source>
</evidence>
<evidence type="ECO:0000256" key="3">
    <source>
        <dbReference type="ARBA" id="ARBA00022801"/>
    </source>
</evidence>
<evidence type="ECO:0000256" key="4">
    <source>
        <dbReference type="ARBA" id="ARBA00023204"/>
    </source>
</evidence>
<comment type="function">
    <text evidence="5">Excises uracil residues from the DNA which can arise as a result of misincorporation of dUMP residues by DNA polymerase or due to deamination of cytosine.</text>
</comment>
<sequence length="274" mass="32065">MTKELLNYSDEIDRKKNCSHTCKICKLKDYISEDWRKYFESESIDEILCSIIKRLHSTQFYPSIEDIFRFTYFFPLEETKVVIIGQDPYHNQGEATGLAFSVSETHKKLPPSLRNILKEVSSNFPNEVNINMRNTLNKYFKSKENKEKINHKINSSVDKPLNGCLIRWLQQNVLLLNSTLTVAPNKPNSHFGYNWHIITDNLINKISENCANVVFMLWGNYAIKKEILIDCKRHLILKSSHPSPFSADISFFGSMQFKKANEYLIQNNKKEIDW</sequence>
<dbReference type="PANTHER" id="PTHR11264">
    <property type="entry name" value="URACIL-DNA GLYCOSYLASE"/>
    <property type="match status" value="1"/>
</dbReference>
<feature type="active site" description="Proton acceptor" evidence="5 6">
    <location>
        <position position="87"/>
    </location>
</feature>
<comment type="catalytic activity">
    <reaction evidence="5">
        <text>Hydrolyzes single-stranded DNA or mismatched double-stranded DNA and polynucleotides, releasing free uracil.</text>
        <dbReference type="EC" id="3.2.2.27"/>
    </reaction>
</comment>
<dbReference type="SUPFAM" id="SSF52141">
    <property type="entry name" value="Uracil-DNA glycosylase-like"/>
    <property type="match status" value="1"/>
</dbReference>
<dbReference type="NCBIfam" id="NF003588">
    <property type="entry name" value="PRK05254.1-1"/>
    <property type="match status" value="1"/>
</dbReference>
<dbReference type="GO" id="GO:0097510">
    <property type="term" value="P:base-excision repair, AP site formation via deaminated base removal"/>
    <property type="evidence" value="ECO:0007669"/>
    <property type="project" value="TreeGrafter"/>
</dbReference>
<keyword evidence="5" id="KW-0539">Nucleus</keyword>
<dbReference type="VEuPathDB" id="MicrosporidiaDB:CWI37_0046p0050"/>
<dbReference type="EMBL" id="PITJ01000046">
    <property type="protein sequence ID" value="TBU05123.1"/>
    <property type="molecule type" value="Genomic_DNA"/>
</dbReference>
<keyword evidence="2 5" id="KW-0227">DNA damage</keyword>